<dbReference type="GO" id="GO:0009245">
    <property type="term" value="P:lipid A biosynthetic process"/>
    <property type="evidence" value="ECO:0007669"/>
    <property type="project" value="TreeGrafter"/>
</dbReference>
<dbReference type="PANTHER" id="PTHR31302">
    <property type="entry name" value="TRANSMEMBRANE PROTEIN WITH METALLOPHOSPHOESTERASE DOMAIN-RELATED"/>
    <property type="match status" value="1"/>
</dbReference>
<dbReference type="SUPFAM" id="SSF56300">
    <property type="entry name" value="Metallo-dependent phosphatases"/>
    <property type="match status" value="1"/>
</dbReference>
<name>A0A923J0D5_9ACTO</name>
<dbReference type="InterPro" id="IPR029052">
    <property type="entry name" value="Metallo-depent_PP-like"/>
</dbReference>
<dbReference type="GO" id="GO:0016020">
    <property type="term" value="C:membrane"/>
    <property type="evidence" value="ECO:0007669"/>
    <property type="project" value="GOC"/>
</dbReference>
<feature type="transmembrane region" description="Helical" evidence="1">
    <location>
        <begin position="30"/>
        <end position="51"/>
    </location>
</feature>
<dbReference type="EMBL" id="JACHMK010000001">
    <property type="protein sequence ID" value="MBB6335734.1"/>
    <property type="molecule type" value="Genomic_DNA"/>
</dbReference>
<evidence type="ECO:0000256" key="1">
    <source>
        <dbReference type="SAM" id="Phobius"/>
    </source>
</evidence>
<dbReference type="InterPro" id="IPR051158">
    <property type="entry name" value="Metallophosphoesterase_sf"/>
</dbReference>
<keyword evidence="1" id="KW-0472">Membrane</keyword>
<evidence type="ECO:0000313" key="4">
    <source>
        <dbReference type="Proteomes" id="UP000617426"/>
    </source>
</evidence>
<feature type="domain" description="Calcineurin-like phosphoesterase" evidence="2">
    <location>
        <begin position="75"/>
        <end position="265"/>
    </location>
</feature>
<dbReference type="Proteomes" id="UP000617426">
    <property type="component" value="Unassembled WGS sequence"/>
</dbReference>
<keyword evidence="4" id="KW-1185">Reference proteome</keyword>
<dbReference type="Gene3D" id="3.60.21.10">
    <property type="match status" value="1"/>
</dbReference>
<evidence type="ECO:0000259" key="2">
    <source>
        <dbReference type="Pfam" id="PF00149"/>
    </source>
</evidence>
<dbReference type="Pfam" id="PF00149">
    <property type="entry name" value="Metallophos"/>
    <property type="match status" value="1"/>
</dbReference>
<keyword evidence="1" id="KW-1133">Transmembrane helix</keyword>
<sequence length="330" mass="35980">MNDSPRTHGIELLADRPSLVPRRLVATGRALGIVGGALVGAGLAGLAWGSIERRMPVLRRHEVTLPGHEGAAPLNILHISDLHLYPGQEFIVDFLHRLAAEEHIDLVVSTGDNFGLSEGLELVERAYEPLLCLPGVFVLGSNDYYSARRKSWGRYLLGASKPPQRTVPDLPWTQMVRGFRDAGWLDLSNRSAHLDVTTSAGEVRRVAFLGTDDAHIQRDRITEPVPQWGEPSTVRIGVTHAPYRRVLDALTNADADLIFAGHTHGGQIGLPGFGAIITNSDLNRRYAKGLHPWATRRGRALLNVSAGLGTSPYAPIRIATRPEATLLSVR</sequence>
<evidence type="ECO:0000313" key="3">
    <source>
        <dbReference type="EMBL" id="MBB6335734.1"/>
    </source>
</evidence>
<accession>A0A923J0D5</accession>
<dbReference type="InterPro" id="IPR004843">
    <property type="entry name" value="Calcineurin-like_PHP"/>
</dbReference>
<dbReference type="RefSeq" id="WP_184454272.1">
    <property type="nucleotide sequence ID" value="NZ_JACHMK010000001.1"/>
</dbReference>
<comment type="caution">
    <text evidence="3">The sequence shown here is derived from an EMBL/GenBank/DDBJ whole genome shotgun (WGS) entry which is preliminary data.</text>
</comment>
<protein>
    <submittedName>
        <fullName evidence="3">MPP superfamily phosphohydrolase</fullName>
    </submittedName>
</protein>
<dbReference type="PANTHER" id="PTHR31302:SF20">
    <property type="entry name" value="CONSERVED PROTEIN"/>
    <property type="match status" value="1"/>
</dbReference>
<dbReference type="AlphaFoldDB" id="A0A923J0D5"/>
<organism evidence="3 4">
    <name type="scientific">Schaalia hyovaginalis</name>
    <dbReference type="NCBI Taxonomy" id="29316"/>
    <lineage>
        <taxon>Bacteria</taxon>
        <taxon>Bacillati</taxon>
        <taxon>Actinomycetota</taxon>
        <taxon>Actinomycetes</taxon>
        <taxon>Actinomycetales</taxon>
        <taxon>Actinomycetaceae</taxon>
        <taxon>Schaalia</taxon>
    </lineage>
</organism>
<proteinExistence type="predicted"/>
<dbReference type="GO" id="GO:0008758">
    <property type="term" value="F:UDP-2,3-diacylglucosamine hydrolase activity"/>
    <property type="evidence" value="ECO:0007669"/>
    <property type="project" value="TreeGrafter"/>
</dbReference>
<reference evidence="3" key="1">
    <citation type="submission" date="2020-08" db="EMBL/GenBank/DDBJ databases">
        <title>Sequencing the genomes of 1000 actinobacteria strains.</title>
        <authorList>
            <person name="Klenk H.-P."/>
        </authorList>
    </citation>
    <scope>NUCLEOTIDE SEQUENCE</scope>
    <source>
        <strain evidence="3">DSM 10695</strain>
    </source>
</reference>
<keyword evidence="1" id="KW-0812">Transmembrane</keyword>
<gene>
    <name evidence="3" type="ORF">HD592_002299</name>
</gene>